<organism evidence="1 2">
    <name type="scientific">Agrilutibacter niabensis</name>
    <dbReference type="NCBI Taxonomy" id="380628"/>
    <lineage>
        <taxon>Bacteria</taxon>
        <taxon>Pseudomonadati</taxon>
        <taxon>Pseudomonadota</taxon>
        <taxon>Gammaproteobacteria</taxon>
        <taxon>Lysobacterales</taxon>
        <taxon>Lysobacteraceae</taxon>
        <taxon>Agrilutibacter</taxon>
    </lineage>
</organism>
<accession>A0ABU1VP33</accession>
<sequence>MARTPLNLQIQLYNLDCHDEADGWGDAEPYLWPVFFKIDGDGYAVGSAGLVGFPPIEVKNGAHGNLGDEHVDEGDRVLIPTSLGAWTTQLKPIPAYDPTFRQVLGDICRASPAWSSY</sequence>
<keyword evidence="2" id="KW-1185">Reference proteome</keyword>
<gene>
    <name evidence="1" type="ORF">J2X04_001210</name>
</gene>
<dbReference type="RefSeq" id="WP_310052962.1">
    <property type="nucleotide sequence ID" value="NZ_JAVDVW010000001.1"/>
</dbReference>
<name>A0ABU1VP33_9GAMM</name>
<dbReference type="Proteomes" id="UP001267878">
    <property type="component" value="Unassembled WGS sequence"/>
</dbReference>
<dbReference type="EMBL" id="JAVDVW010000001">
    <property type="protein sequence ID" value="MDR7098863.1"/>
    <property type="molecule type" value="Genomic_DNA"/>
</dbReference>
<protein>
    <submittedName>
        <fullName evidence="1">Uncharacterized protein</fullName>
    </submittedName>
</protein>
<proteinExistence type="predicted"/>
<evidence type="ECO:0000313" key="2">
    <source>
        <dbReference type="Proteomes" id="UP001267878"/>
    </source>
</evidence>
<reference evidence="1 2" key="1">
    <citation type="submission" date="2023-07" db="EMBL/GenBank/DDBJ databases">
        <title>Sorghum-associated microbial communities from plants grown in Nebraska, USA.</title>
        <authorList>
            <person name="Schachtman D."/>
        </authorList>
    </citation>
    <scope>NUCLEOTIDE SEQUENCE [LARGE SCALE GENOMIC DNA]</scope>
    <source>
        <strain evidence="1 2">BE187</strain>
    </source>
</reference>
<comment type="caution">
    <text evidence="1">The sequence shown here is derived from an EMBL/GenBank/DDBJ whole genome shotgun (WGS) entry which is preliminary data.</text>
</comment>
<evidence type="ECO:0000313" key="1">
    <source>
        <dbReference type="EMBL" id="MDR7098863.1"/>
    </source>
</evidence>